<reference evidence="3 4" key="1">
    <citation type="submission" date="2017-10" db="EMBL/GenBank/DDBJ databases">
        <title>Comparative genomics in systemic dimorphic fungi from Ajellomycetaceae.</title>
        <authorList>
            <person name="Munoz J.F."/>
            <person name="Mcewen J.G."/>
            <person name="Clay O.K."/>
            <person name="Cuomo C.A."/>
        </authorList>
    </citation>
    <scope>NUCLEOTIDE SEQUENCE [LARGE SCALE GENOMIC DNA]</scope>
    <source>
        <strain evidence="3 4">UAMH7299</strain>
    </source>
</reference>
<evidence type="ECO:0000256" key="1">
    <source>
        <dbReference type="ARBA" id="ARBA00007785"/>
    </source>
</evidence>
<accession>A0A2B7Y5K5</accession>
<evidence type="ECO:0000313" key="3">
    <source>
        <dbReference type="EMBL" id="PGH16766.1"/>
    </source>
</evidence>
<keyword evidence="2" id="KW-1015">Disulfide bond</keyword>
<evidence type="ECO:0000256" key="2">
    <source>
        <dbReference type="ARBA" id="ARBA00023157"/>
    </source>
</evidence>
<keyword evidence="4" id="KW-1185">Reference proteome</keyword>
<comment type="caution">
    <text evidence="3">The sequence shown here is derived from an EMBL/GenBank/DDBJ whole genome shotgun (WGS) entry which is preliminary data.</text>
</comment>
<dbReference type="STRING" id="1447883.A0A2B7Y5K5"/>
<dbReference type="OrthoDB" id="282149at2759"/>
<evidence type="ECO:0008006" key="5">
    <source>
        <dbReference type="Google" id="ProtNLM"/>
    </source>
</evidence>
<sequence length="123" mass="13707">MPSSCKEIRQALAVCLQQSDCIMVQQNTPQECLRPPLVNTLPTKCQQLLKGLGDCKRGMVDMRKRFRGNQAYALAKEVDPNTGDVVEKRKPVAQMYGGKPAFQPVKEISGDEVEMDPEKTRGL</sequence>
<dbReference type="Pfam" id="PF10203">
    <property type="entry name" value="Pet191_N"/>
    <property type="match status" value="1"/>
</dbReference>
<dbReference type="GO" id="GO:0033617">
    <property type="term" value="P:mitochondrial respiratory chain complex IV assembly"/>
    <property type="evidence" value="ECO:0007669"/>
    <property type="project" value="TreeGrafter"/>
</dbReference>
<gene>
    <name evidence="3" type="ORF">AJ80_05081</name>
</gene>
<comment type="similarity">
    <text evidence="1">Belongs to the PET191 family.</text>
</comment>
<protein>
    <recommendedName>
        <fullName evidence="5">Cytochrome c oxidase assembly protein</fullName>
    </recommendedName>
</protein>
<evidence type="ECO:0000313" key="4">
    <source>
        <dbReference type="Proteomes" id="UP000224634"/>
    </source>
</evidence>
<proteinExistence type="inferred from homology"/>
<dbReference type="AlphaFoldDB" id="A0A2B7Y5K5"/>
<name>A0A2B7Y5K5_POLH7</name>
<dbReference type="EMBL" id="PDNA01000071">
    <property type="protein sequence ID" value="PGH16766.1"/>
    <property type="molecule type" value="Genomic_DNA"/>
</dbReference>
<organism evidence="3 4">
    <name type="scientific">Polytolypa hystricis (strain UAMH7299)</name>
    <dbReference type="NCBI Taxonomy" id="1447883"/>
    <lineage>
        <taxon>Eukaryota</taxon>
        <taxon>Fungi</taxon>
        <taxon>Dikarya</taxon>
        <taxon>Ascomycota</taxon>
        <taxon>Pezizomycotina</taxon>
        <taxon>Eurotiomycetes</taxon>
        <taxon>Eurotiomycetidae</taxon>
        <taxon>Onygenales</taxon>
        <taxon>Onygenales incertae sedis</taxon>
        <taxon>Polytolypa</taxon>
    </lineage>
</organism>
<dbReference type="PANTHER" id="PTHR28627">
    <property type="entry name" value="CYTOCHROME C OXIDASE ASSEMBLY FACTOR 5"/>
    <property type="match status" value="1"/>
</dbReference>
<dbReference type="InterPro" id="IPR018793">
    <property type="entry name" value="Cyt_c_oxidase_assmbl_Pet191"/>
</dbReference>
<dbReference type="Proteomes" id="UP000224634">
    <property type="component" value="Unassembled WGS sequence"/>
</dbReference>
<dbReference type="GO" id="GO:0005739">
    <property type="term" value="C:mitochondrion"/>
    <property type="evidence" value="ECO:0007669"/>
    <property type="project" value="TreeGrafter"/>
</dbReference>
<dbReference type="PANTHER" id="PTHR28627:SF1">
    <property type="entry name" value="CYTOCHROME C OXIDASE ASSEMBLY FACTOR 5"/>
    <property type="match status" value="1"/>
</dbReference>